<feature type="transmembrane region" description="Helical" evidence="6">
    <location>
        <begin position="93"/>
        <end position="114"/>
    </location>
</feature>
<feature type="transmembrane region" description="Helical" evidence="6">
    <location>
        <begin position="454"/>
        <end position="476"/>
    </location>
</feature>
<evidence type="ECO:0000256" key="4">
    <source>
        <dbReference type="ARBA" id="ARBA00022989"/>
    </source>
</evidence>
<reference evidence="7 8" key="1">
    <citation type="submission" date="2021-03" db="EMBL/GenBank/DDBJ databases">
        <title>Genomic Encyclopedia of Type Strains, Phase IV (KMG-IV): sequencing the most valuable type-strain genomes for metagenomic binning, comparative biology and taxonomic classification.</title>
        <authorList>
            <person name="Goeker M."/>
        </authorList>
    </citation>
    <scope>NUCLEOTIDE SEQUENCE [LARGE SCALE GENOMIC DNA]</scope>
    <source>
        <strain evidence="7 8">DSM 27138</strain>
    </source>
</reference>
<gene>
    <name evidence="7" type="ORF">J2Z79_003335</name>
</gene>
<feature type="transmembrane region" description="Helical" evidence="6">
    <location>
        <begin position="354"/>
        <end position="376"/>
    </location>
</feature>
<keyword evidence="3 6" id="KW-0812">Transmembrane</keyword>
<keyword evidence="2" id="KW-1003">Cell membrane</keyword>
<dbReference type="PANTHER" id="PTHR30250:SF21">
    <property type="entry name" value="LIPID II FLIPPASE MURJ"/>
    <property type="match status" value="1"/>
</dbReference>
<dbReference type="InterPro" id="IPR050833">
    <property type="entry name" value="Poly_Biosynth_Transport"/>
</dbReference>
<feature type="transmembrane region" description="Helical" evidence="6">
    <location>
        <begin position="191"/>
        <end position="209"/>
    </location>
</feature>
<feature type="transmembrane region" description="Helical" evidence="6">
    <location>
        <begin position="51"/>
        <end position="72"/>
    </location>
</feature>
<name>A0ABS4JWK9_9FIRM</name>
<feature type="transmembrane region" description="Helical" evidence="6">
    <location>
        <begin position="297"/>
        <end position="316"/>
    </location>
</feature>
<accession>A0ABS4JWK9</accession>
<dbReference type="Pfam" id="PF01943">
    <property type="entry name" value="Polysacc_synt"/>
    <property type="match status" value="1"/>
</dbReference>
<protein>
    <submittedName>
        <fullName evidence="7">Stage V sporulation protein B</fullName>
    </submittedName>
</protein>
<evidence type="ECO:0000256" key="1">
    <source>
        <dbReference type="ARBA" id="ARBA00004651"/>
    </source>
</evidence>
<dbReference type="InterPro" id="IPR002797">
    <property type="entry name" value="Polysacc_synth"/>
</dbReference>
<dbReference type="RefSeq" id="WP_209467995.1">
    <property type="nucleotide sequence ID" value="NZ_JAGGLG010000038.1"/>
</dbReference>
<organism evidence="7 8">
    <name type="scientific">Symbiobacterium terraclitae</name>
    <dbReference type="NCBI Taxonomy" id="557451"/>
    <lineage>
        <taxon>Bacteria</taxon>
        <taxon>Bacillati</taxon>
        <taxon>Bacillota</taxon>
        <taxon>Clostridia</taxon>
        <taxon>Eubacteriales</taxon>
        <taxon>Symbiobacteriaceae</taxon>
        <taxon>Symbiobacterium</taxon>
    </lineage>
</organism>
<dbReference type="EMBL" id="JAGGLG010000038">
    <property type="protein sequence ID" value="MBP2019893.1"/>
    <property type="molecule type" value="Genomic_DNA"/>
</dbReference>
<dbReference type="PANTHER" id="PTHR30250">
    <property type="entry name" value="PST FAMILY PREDICTED COLANIC ACID TRANSPORTER"/>
    <property type="match status" value="1"/>
</dbReference>
<proteinExistence type="predicted"/>
<evidence type="ECO:0000256" key="2">
    <source>
        <dbReference type="ARBA" id="ARBA00022475"/>
    </source>
</evidence>
<evidence type="ECO:0000256" key="6">
    <source>
        <dbReference type="SAM" id="Phobius"/>
    </source>
</evidence>
<sequence length="536" mass="57015">MQQSRAEGFMRGALLLTAGSLISRVLGVFYRPVAQLALGEDGLAIVTPPNAPYMLILAVSSTGLNVAISRLVSERLAVGDLRGARRVVRLSTTILAISGIAFSLLFALAAPWMARVQGFPEATPGFLALAPAILLVTLEVALRGLYQGMQRMRPAAVTMVIEQAGRVVVGLLGVFLLTPVALNLGAAAFNAGNTVGVLLGVLYAAYIYLRERPMADWTTVAPGIESWEETDTWRLMRQILAIALPLSFLGAVLPLIQLADTSLITNRLISIGVDPAEAKRALSYITNASQLRDLPLIFAQALYVSLVPAVTESLALGRTEQARHRAAAAMRLTWLIGLPATAGLVVAAREAYGVLFRGPGYFVMAPLGWSTIFLMIQQTSSGILQGLGLIWLSVWNQLAGVAVKFVLTYWWTGIPALGANGAAWATTAGFLLAAGLNLAALRRKFGLGLGVRQNILRPLAASLAMAAALALASPLIRTAIPWTRLSGLVTIGFGALVYGVAILILGGVRQVDLELVPGLPPSSIRLLRRLRLLRDK</sequence>
<feature type="transmembrane region" description="Helical" evidence="6">
    <location>
        <begin position="488"/>
        <end position="508"/>
    </location>
</feature>
<feature type="transmembrane region" description="Helical" evidence="6">
    <location>
        <begin position="126"/>
        <end position="146"/>
    </location>
</feature>
<evidence type="ECO:0000313" key="7">
    <source>
        <dbReference type="EMBL" id="MBP2019893.1"/>
    </source>
</evidence>
<dbReference type="Proteomes" id="UP001519289">
    <property type="component" value="Unassembled WGS sequence"/>
</dbReference>
<feature type="transmembrane region" description="Helical" evidence="6">
    <location>
        <begin position="239"/>
        <end position="259"/>
    </location>
</feature>
<keyword evidence="4 6" id="KW-1133">Transmembrane helix</keyword>
<feature type="transmembrane region" description="Helical" evidence="6">
    <location>
        <begin position="388"/>
        <end position="411"/>
    </location>
</feature>
<dbReference type="CDD" id="cd13124">
    <property type="entry name" value="MATE_SpoVB_like"/>
    <property type="match status" value="1"/>
</dbReference>
<evidence type="ECO:0000256" key="5">
    <source>
        <dbReference type="ARBA" id="ARBA00023136"/>
    </source>
</evidence>
<evidence type="ECO:0000256" key="3">
    <source>
        <dbReference type="ARBA" id="ARBA00022692"/>
    </source>
</evidence>
<dbReference type="PIRSF" id="PIRSF038958">
    <property type="entry name" value="PG_synth_SpoVB"/>
    <property type="match status" value="1"/>
</dbReference>
<keyword evidence="5 6" id="KW-0472">Membrane</keyword>
<feature type="transmembrane region" description="Helical" evidence="6">
    <location>
        <begin position="167"/>
        <end position="185"/>
    </location>
</feature>
<feature type="transmembrane region" description="Helical" evidence="6">
    <location>
        <begin position="423"/>
        <end position="442"/>
    </location>
</feature>
<comment type="caution">
    <text evidence="7">The sequence shown here is derived from an EMBL/GenBank/DDBJ whole genome shotgun (WGS) entry which is preliminary data.</text>
</comment>
<feature type="transmembrane region" description="Helical" evidence="6">
    <location>
        <begin position="328"/>
        <end position="348"/>
    </location>
</feature>
<comment type="subcellular location">
    <subcellularLocation>
        <location evidence="1">Cell membrane</location>
        <topology evidence="1">Multi-pass membrane protein</topology>
    </subcellularLocation>
</comment>
<dbReference type="InterPro" id="IPR024923">
    <property type="entry name" value="PG_synth_SpoVB"/>
</dbReference>
<keyword evidence="8" id="KW-1185">Reference proteome</keyword>
<evidence type="ECO:0000313" key="8">
    <source>
        <dbReference type="Proteomes" id="UP001519289"/>
    </source>
</evidence>